<feature type="disulfide bond" evidence="18">
    <location>
        <begin position="310"/>
        <end position="496"/>
    </location>
</feature>
<keyword evidence="7 22" id="KW-0732">Signal</keyword>
<evidence type="ECO:0000256" key="17">
    <source>
        <dbReference type="PIRSR" id="PIRSR621190-2"/>
    </source>
</evidence>
<evidence type="ECO:0000256" key="11">
    <source>
        <dbReference type="ARBA" id="ARBA00022837"/>
    </source>
</evidence>
<dbReference type="SUPFAM" id="SSF50923">
    <property type="entry name" value="Hemopexin-like domain"/>
    <property type="match status" value="1"/>
</dbReference>
<dbReference type="PROSITE" id="PS51642">
    <property type="entry name" value="HEMOPEXIN_2"/>
    <property type="match status" value="4"/>
</dbReference>
<keyword evidence="6 16" id="KW-0479">Metal-binding</keyword>
<reference evidence="24" key="3">
    <citation type="submission" date="2025-09" db="UniProtKB">
        <authorList>
            <consortium name="Ensembl"/>
        </authorList>
    </citation>
    <scope>IDENTIFICATION</scope>
</reference>
<feature type="binding site" description="in inhibited form" evidence="17">
    <location>
        <position position="99"/>
    </location>
    <ligand>
        <name>Zn(2+)</name>
        <dbReference type="ChEBI" id="CHEBI:29105"/>
        <label>2</label>
        <note>catalytic</note>
    </ligand>
</feature>
<feature type="binding site" evidence="17">
    <location>
        <position position="203"/>
    </location>
    <ligand>
        <name>Zn(2+)</name>
        <dbReference type="ChEBI" id="CHEBI:29105"/>
        <label>1</label>
    </ligand>
</feature>
<evidence type="ECO:0000256" key="12">
    <source>
        <dbReference type="ARBA" id="ARBA00023049"/>
    </source>
</evidence>
<feature type="binding site" evidence="17">
    <location>
        <position position="201"/>
    </location>
    <ligand>
        <name>Ca(2+)</name>
        <dbReference type="ChEBI" id="CHEBI:29108"/>
        <label>2</label>
    </ligand>
</feature>
<dbReference type="PANTHER" id="PTHR10201:SF125">
    <property type="entry name" value="MATRIX METALLOPROTEINASE-20"/>
    <property type="match status" value="1"/>
</dbReference>
<dbReference type="InterPro" id="IPR024079">
    <property type="entry name" value="MetalloPept_cat_dom_sf"/>
</dbReference>
<dbReference type="PANTHER" id="PTHR10201">
    <property type="entry name" value="MATRIX METALLOPROTEINASE"/>
    <property type="match status" value="1"/>
</dbReference>
<feature type="binding site" evidence="17">
    <location>
        <position position="199"/>
    </location>
    <ligand>
        <name>Ca(2+)</name>
        <dbReference type="ChEBI" id="CHEBI:29108"/>
        <label>2</label>
    </ligand>
</feature>
<dbReference type="AlphaFoldDB" id="W5LZ00"/>
<dbReference type="CDD" id="cd00094">
    <property type="entry name" value="HX"/>
    <property type="match status" value="1"/>
</dbReference>
<evidence type="ECO:0000256" key="7">
    <source>
        <dbReference type="ARBA" id="ARBA00022729"/>
    </source>
</evidence>
<feature type="compositionally biased region" description="Basic and acidic residues" evidence="21">
    <location>
        <begin position="275"/>
        <end position="286"/>
    </location>
</feature>
<feature type="binding site" evidence="17">
    <location>
        <position position="175"/>
    </location>
    <ligand>
        <name>Zn(2+)</name>
        <dbReference type="ChEBI" id="CHEBI:29105"/>
        <label>1</label>
    </ligand>
</feature>
<evidence type="ECO:0000256" key="1">
    <source>
        <dbReference type="ARBA" id="ARBA00004498"/>
    </source>
</evidence>
<evidence type="ECO:0000256" key="15">
    <source>
        <dbReference type="PIRSR" id="PIRSR001191-1"/>
    </source>
</evidence>
<feature type="binding site" evidence="16">
    <location>
        <position position="225"/>
    </location>
    <ligand>
        <name>Zn(2+)</name>
        <dbReference type="ChEBI" id="CHEBI:29105"/>
        <label>2</label>
        <note>catalytic</note>
    </ligand>
</feature>
<comment type="cofactor">
    <cofactor evidence="17">
        <name>Zn(2+)</name>
        <dbReference type="ChEBI" id="CHEBI:29105"/>
    </cofactor>
    <text evidence="17">Binds 2 Zn(2+) ions per subunit.</text>
</comment>
<evidence type="ECO:0000256" key="20">
    <source>
        <dbReference type="PROSITE-ProRule" id="PRU01011"/>
    </source>
</evidence>
<feature type="repeat" description="Hemopexin" evidence="20">
    <location>
        <begin position="404"/>
        <end position="452"/>
    </location>
</feature>
<evidence type="ECO:0000259" key="23">
    <source>
        <dbReference type="SMART" id="SM00235"/>
    </source>
</evidence>
<keyword evidence="8" id="KW-0677">Repeat</keyword>
<dbReference type="SUPFAM" id="SSF55486">
    <property type="entry name" value="Metalloproteases ('zincins'), catalytic domain"/>
    <property type="match status" value="1"/>
</dbReference>
<feature type="binding site" evidence="17">
    <location>
        <position position="361"/>
    </location>
    <ligand>
        <name>Ca(2+)</name>
        <dbReference type="ChEBI" id="CHEBI:29108"/>
        <label>4</label>
    </ligand>
</feature>
<feature type="binding site" evidence="17">
    <location>
        <position position="243"/>
    </location>
    <ligand>
        <name>Zn(2+)</name>
        <dbReference type="ChEBI" id="CHEBI:29105"/>
        <label>2</label>
        <note>catalytic</note>
    </ligand>
</feature>
<evidence type="ECO:0000256" key="19">
    <source>
        <dbReference type="PIRSR" id="PIRSR621190-5"/>
    </source>
</evidence>
<keyword evidence="3" id="KW-0964">Secreted</keyword>
<dbReference type="SUPFAM" id="SSF47090">
    <property type="entry name" value="PGBD-like"/>
    <property type="match status" value="1"/>
</dbReference>
<reference evidence="25" key="1">
    <citation type="submission" date="2011-12" db="EMBL/GenBank/DDBJ databases">
        <title>The Draft Genome of Lepisosteus oculatus.</title>
        <authorList>
            <consortium name="The Broad Institute Genome Assembly &amp; Analysis Group"/>
            <consortium name="Computational R&amp;D Group"/>
            <consortium name="and Sequencing Platform"/>
            <person name="Di Palma F."/>
            <person name="Alfoldi J."/>
            <person name="Johnson J."/>
            <person name="Berlin A."/>
            <person name="Gnerre S."/>
            <person name="Jaffe D."/>
            <person name="MacCallum I."/>
            <person name="Young S."/>
            <person name="Walker B.J."/>
            <person name="Lander E.S."/>
            <person name="Lindblad-Toh K."/>
        </authorList>
    </citation>
    <scope>NUCLEOTIDE SEQUENCE [LARGE SCALE GENOMIC DNA]</scope>
</reference>
<evidence type="ECO:0000256" key="14">
    <source>
        <dbReference type="ARBA" id="ARBA00023157"/>
    </source>
</evidence>
<dbReference type="Bgee" id="ENSLOCG00000001207">
    <property type="expression patterns" value="Expressed in zone of skin"/>
</dbReference>
<evidence type="ECO:0000256" key="4">
    <source>
        <dbReference type="ARBA" id="ARBA00022530"/>
    </source>
</evidence>
<dbReference type="Pfam" id="PF01471">
    <property type="entry name" value="PG_binding_1"/>
    <property type="match status" value="1"/>
</dbReference>
<dbReference type="InterPro" id="IPR033739">
    <property type="entry name" value="M10A_MMP"/>
</dbReference>
<dbReference type="GO" id="GO:0004222">
    <property type="term" value="F:metalloendopeptidase activity"/>
    <property type="evidence" value="ECO:0000318"/>
    <property type="project" value="GO_Central"/>
</dbReference>
<feature type="binding site" evidence="17">
    <location>
        <position position="410"/>
    </location>
    <ligand>
        <name>Ca(2+)</name>
        <dbReference type="ChEBI" id="CHEBI:29108"/>
        <label>5</label>
    </ligand>
</feature>
<dbReference type="PIRSF" id="PIRSF001191">
    <property type="entry name" value="Peptidase_M10A_matrix"/>
    <property type="match status" value="1"/>
</dbReference>
<feature type="binding site" evidence="17">
    <location>
        <position position="317"/>
    </location>
    <ligand>
        <name>Ca(2+)</name>
        <dbReference type="ChEBI" id="CHEBI:29108"/>
        <label>4</label>
    </ligand>
</feature>
<evidence type="ECO:0000256" key="10">
    <source>
        <dbReference type="ARBA" id="ARBA00022833"/>
    </source>
</evidence>
<dbReference type="GO" id="GO:0097186">
    <property type="term" value="P:amelogenesis"/>
    <property type="evidence" value="ECO:0000318"/>
    <property type="project" value="GO_Central"/>
</dbReference>
<feature type="short sequence motif" description="Cysteine switch" evidence="19">
    <location>
        <begin position="97"/>
        <end position="104"/>
    </location>
</feature>
<evidence type="ECO:0000256" key="16">
    <source>
        <dbReference type="PIRSR" id="PIRSR001191-2"/>
    </source>
</evidence>
<dbReference type="STRING" id="7918.ENSLOCP00000001357"/>
<dbReference type="InterPro" id="IPR001818">
    <property type="entry name" value="Pept_M10_metallopeptidase"/>
</dbReference>
<feature type="repeat" description="Hemopexin" evidence="20">
    <location>
        <begin position="453"/>
        <end position="496"/>
    </location>
</feature>
<dbReference type="GO" id="GO:0030574">
    <property type="term" value="P:collagen catabolic process"/>
    <property type="evidence" value="ECO:0000318"/>
    <property type="project" value="GO_Central"/>
</dbReference>
<feature type="binding site" evidence="17">
    <location>
        <position position="457"/>
    </location>
    <ligand>
        <name>Ca(2+)</name>
        <dbReference type="ChEBI" id="CHEBI:29108"/>
        <label>4</label>
    </ligand>
</feature>
<dbReference type="EMBL" id="AHAT01003359">
    <property type="status" value="NOT_ANNOTATED_CDS"/>
    <property type="molecule type" value="Genomic_DNA"/>
</dbReference>
<dbReference type="InterPro" id="IPR021190">
    <property type="entry name" value="Pept_M10A"/>
</dbReference>
<feature type="binding site" evidence="17">
    <location>
        <position position="205"/>
    </location>
    <ligand>
        <name>Ca(2+)</name>
        <dbReference type="ChEBI" id="CHEBI:29108"/>
        <label>3</label>
    </ligand>
</feature>
<dbReference type="InterPro" id="IPR018487">
    <property type="entry name" value="Hemopexin-like_repeat"/>
</dbReference>
<evidence type="ECO:0000256" key="5">
    <source>
        <dbReference type="ARBA" id="ARBA00022670"/>
    </source>
</evidence>
<proteinExistence type="inferred from homology"/>
<dbReference type="PROSITE" id="PS00546">
    <property type="entry name" value="CYSTEINE_SWITCH"/>
    <property type="match status" value="1"/>
</dbReference>
<dbReference type="Gene3D" id="3.40.390.10">
    <property type="entry name" value="Collagenase (Catalytic Domain)"/>
    <property type="match status" value="1"/>
</dbReference>
<dbReference type="FunFam" id="2.110.10.10:FF:000002">
    <property type="entry name" value="Matrix metallopeptidase 3"/>
    <property type="match status" value="1"/>
</dbReference>
<dbReference type="GO" id="GO:0030198">
    <property type="term" value="P:extracellular matrix organization"/>
    <property type="evidence" value="ECO:0000318"/>
    <property type="project" value="GO_Central"/>
</dbReference>
<dbReference type="OrthoDB" id="406838at2759"/>
<feature type="binding site" evidence="17">
    <location>
        <position position="206"/>
    </location>
    <ligand>
        <name>Ca(2+)</name>
        <dbReference type="ChEBI" id="CHEBI:29108"/>
        <label>1</label>
    </ligand>
</feature>
<dbReference type="GeneTree" id="ENSGT00940000161277"/>
<dbReference type="SMART" id="SM00235">
    <property type="entry name" value="ZnMc"/>
    <property type="match status" value="1"/>
</dbReference>
<feature type="repeat" description="Hemopexin" evidence="20">
    <location>
        <begin position="357"/>
        <end position="402"/>
    </location>
</feature>
<dbReference type="Pfam" id="PF00413">
    <property type="entry name" value="Peptidase_M10"/>
    <property type="match status" value="1"/>
</dbReference>
<dbReference type="InParanoid" id="W5LZ00"/>
<sequence>MKLLCVFLPVLVLLMVTVRCSSARQFRKQRYGRSTWRDFSYAQEYLSKYYDSEEESTGLLRAPRQPLARKLREMQSFMGLRVTGRLDRSTMSLIQTPRCGVPDVENYRLFPGAPKWKTNTITYRVAKYTSSLTRAEVDHAVDMGLSVWSSVTPLHFQKIHSGEADIMISFEVGAHGDAYPFDGPRGTLAHAFAPAEGLGGDTHFDDEEKWTMGTNGFNLFTVAAHEFGHALGLAHSSDPSALMYPTYKYQDPRGFKLPSDDVKGIQSLYGSANKNQEKHEKEDHQNRQQIPVPPVPQPPYWPVPRHPDMCDNDLTFDAAAVFGNELLFFKDGFLWRRQSRLKDVRPGYIRTSFPQLLTSIDAAYDVPEKGLAYLFKGSNYWTSRGFQMVGGPRSITDFGLPSRVRQVDAAVYLKDMKQTLFFVGNEFYSYNHAMLRMDDGYPRKIEEEFSGIRGKVDAAVAVNGFLYLFSGPNAYKYDSDREDVIRVVKANSWLGC</sequence>
<keyword evidence="4" id="KW-0272">Extracellular matrix</keyword>
<dbReference type="eggNOG" id="KOG1565">
    <property type="taxonomic scope" value="Eukaryota"/>
</dbReference>
<evidence type="ECO:0000256" key="18">
    <source>
        <dbReference type="PIRSR" id="PIRSR621190-3"/>
    </source>
</evidence>
<evidence type="ECO:0000313" key="25">
    <source>
        <dbReference type="Proteomes" id="UP000018468"/>
    </source>
</evidence>
<evidence type="ECO:0000256" key="9">
    <source>
        <dbReference type="ARBA" id="ARBA00022801"/>
    </source>
</evidence>
<feature type="chain" id="PRO_5017029487" evidence="22">
    <location>
        <begin position="24"/>
        <end position="496"/>
    </location>
</feature>
<keyword evidence="14 18" id="KW-1015">Disulfide bond</keyword>
<feature type="active site" evidence="15">
    <location>
        <position position="226"/>
    </location>
</feature>
<dbReference type="Proteomes" id="UP000018468">
    <property type="component" value="Linkage group LG3"/>
</dbReference>
<evidence type="ECO:0000256" key="21">
    <source>
        <dbReference type="SAM" id="MobiDB-lite"/>
    </source>
</evidence>
<dbReference type="KEGG" id="loc:102684982"/>
<evidence type="ECO:0000256" key="22">
    <source>
        <dbReference type="SAM" id="SignalP"/>
    </source>
</evidence>
<feature type="binding site" evidence="17">
    <location>
        <position position="208"/>
    </location>
    <ligand>
        <name>Ca(2+)</name>
        <dbReference type="ChEBI" id="CHEBI:29108"/>
        <label>3</label>
    </ligand>
</feature>
<dbReference type="Ensembl" id="ENSLOCT00000001362.1">
    <property type="protein sequence ID" value="ENSLOCP00000001357.1"/>
    <property type="gene ID" value="ENSLOCG00000001207.1"/>
</dbReference>
<feature type="binding site" evidence="17">
    <location>
        <position position="183"/>
    </location>
    <ligand>
        <name>Ca(2+)</name>
        <dbReference type="ChEBI" id="CHEBI:29108"/>
        <label>3</label>
    </ligand>
</feature>
<evidence type="ECO:0000256" key="2">
    <source>
        <dbReference type="ARBA" id="ARBA00010370"/>
    </source>
</evidence>
<comment type="similarity">
    <text evidence="2">Belongs to the peptidase M10A family.</text>
</comment>
<dbReference type="OMA" id="YKNPYGF"/>
<dbReference type="InterPro" id="IPR036375">
    <property type="entry name" value="Hemopexin-like_dom_sf"/>
</dbReference>
<dbReference type="InterPro" id="IPR006026">
    <property type="entry name" value="Peptidase_Metallo"/>
</dbReference>
<dbReference type="FunFam" id="3.40.390.10:FF:000007">
    <property type="entry name" value="Collagenase 3"/>
    <property type="match status" value="1"/>
</dbReference>
<evidence type="ECO:0000256" key="6">
    <source>
        <dbReference type="ARBA" id="ARBA00022723"/>
    </source>
</evidence>
<dbReference type="InterPro" id="IPR002477">
    <property type="entry name" value="Peptidoglycan-bd-like"/>
</dbReference>
<feature type="binding site" evidence="16">
    <location>
        <position position="235"/>
    </location>
    <ligand>
        <name>Zn(2+)</name>
        <dbReference type="ChEBI" id="CHEBI:29105"/>
        <label>2</label>
        <note>catalytic</note>
    </ligand>
</feature>
<comment type="cofactor">
    <cofactor evidence="17">
        <name>Ca(2+)</name>
        <dbReference type="ChEBI" id="CHEBI:29108"/>
    </cofactor>
    <text evidence="17">Can bind about 5 Ca(2+) ions per subunit.</text>
</comment>
<comment type="subcellular location">
    <subcellularLocation>
        <location evidence="1">Secreted</location>
        <location evidence="1">Extracellular space</location>
        <location evidence="1">Extracellular matrix</location>
    </subcellularLocation>
</comment>
<feature type="binding site" evidence="17">
    <location>
        <position position="165"/>
    </location>
    <ligand>
        <name>Ca(2+)</name>
        <dbReference type="ChEBI" id="CHEBI:29108"/>
        <label>2</label>
    </ligand>
</feature>
<feature type="binding site" evidence="16">
    <location>
        <position position="229"/>
    </location>
    <ligand>
        <name>Zn(2+)</name>
        <dbReference type="ChEBI" id="CHEBI:29105"/>
        <label>2</label>
        <note>catalytic</note>
    </ligand>
</feature>
<dbReference type="Pfam" id="PF00045">
    <property type="entry name" value="Hemopexin"/>
    <property type="match status" value="3"/>
</dbReference>
<dbReference type="SMART" id="SM00120">
    <property type="entry name" value="HX"/>
    <property type="match status" value="4"/>
</dbReference>
<protein>
    <submittedName>
        <fullName evidence="24">Matrix metallopeptidase 20</fullName>
    </submittedName>
</protein>
<dbReference type="GO" id="GO:0006508">
    <property type="term" value="P:proteolysis"/>
    <property type="evidence" value="ECO:0007669"/>
    <property type="project" value="UniProtKB-KW"/>
</dbReference>
<keyword evidence="12" id="KW-0482">Metalloprotease</keyword>
<dbReference type="InterPro" id="IPR021158">
    <property type="entry name" value="Pept_M10A_Zn_BS"/>
</dbReference>
<reference evidence="24" key="2">
    <citation type="submission" date="2025-08" db="UniProtKB">
        <authorList>
            <consortium name="Ensembl"/>
        </authorList>
    </citation>
    <scope>IDENTIFICATION</scope>
</reference>
<dbReference type="InterPro" id="IPR000585">
    <property type="entry name" value="Hemopexin-like_dom"/>
</dbReference>
<evidence type="ECO:0000256" key="13">
    <source>
        <dbReference type="ARBA" id="ARBA00023145"/>
    </source>
</evidence>
<evidence type="ECO:0000256" key="8">
    <source>
        <dbReference type="ARBA" id="ARBA00022737"/>
    </source>
</evidence>
<feature type="signal peptide" evidence="22">
    <location>
        <begin position="1"/>
        <end position="23"/>
    </location>
</feature>
<feature type="domain" description="Peptidase metallopeptidase" evidence="23">
    <location>
        <begin position="112"/>
        <end position="271"/>
    </location>
</feature>
<keyword evidence="13" id="KW-0865">Zymogen</keyword>
<feature type="binding site" evidence="17">
    <location>
        <position position="190"/>
    </location>
    <ligand>
        <name>Zn(2+)</name>
        <dbReference type="ChEBI" id="CHEBI:29105"/>
        <label>1</label>
    </ligand>
</feature>
<keyword evidence="11 17" id="KW-0106">Calcium</keyword>
<feature type="binding site" evidence="17">
    <location>
        <position position="177"/>
    </location>
    <ligand>
        <name>Zn(2+)</name>
        <dbReference type="ChEBI" id="CHEBI:29105"/>
        <label>1</label>
    </ligand>
</feature>
<dbReference type="InterPro" id="IPR036365">
    <property type="entry name" value="PGBD-like_sf"/>
</dbReference>
<dbReference type="GO" id="GO:0008270">
    <property type="term" value="F:zinc ion binding"/>
    <property type="evidence" value="ECO:0007669"/>
    <property type="project" value="InterPro"/>
</dbReference>
<feature type="binding site" evidence="17">
    <location>
        <position position="182"/>
    </location>
    <ligand>
        <name>Ca(2+)</name>
        <dbReference type="ChEBI" id="CHEBI:29108"/>
        <label>3</label>
    </ligand>
</feature>
<feature type="repeat" description="Hemopexin" evidence="20">
    <location>
        <begin position="307"/>
        <end position="356"/>
    </location>
</feature>
<feature type="binding site" evidence="17">
    <location>
        <position position="363"/>
    </location>
    <ligand>
        <name>Ca(2+)</name>
        <dbReference type="ChEBI" id="CHEBI:29108"/>
        <label>5</label>
    </ligand>
</feature>
<keyword evidence="10 16" id="KW-0862">Zinc</keyword>
<feature type="binding site" evidence="17">
    <location>
        <position position="208"/>
    </location>
    <ligand>
        <name>Ca(2+)</name>
        <dbReference type="ChEBI" id="CHEBI:29108"/>
        <label>1</label>
    </ligand>
</feature>
<organism evidence="24 25">
    <name type="scientific">Lepisosteus oculatus</name>
    <name type="common">Spotted gar</name>
    <dbReference type="NCBI Taxonomy" id="7918"/>
    <lineage>
        <taxon>Eukaryota</taxon>
        <taxon>Metazoa</taxon>
        <taxon>Chordata</taxon>
        <taxon>Craniata</taxon>
        <taxon>Vertebrata</taxon>
        <taxon>Euteleostomi</taxon>
        <taxon>Actinopterygii</taxon>
        <taxon>Neopterygii</taxon>
        <taxon>Holostei</taxon>
        <taxon>Semionotiformes</taxon>
        <taxon>Lepisosteidae</taxon>
        <taxon>Lepisosteus</taxon>
    </lineage>
</organism>
<feature type="region of interest" description="Disordered" evidence="21">
    <location>
        <begin position="273"/>
        <end position="295"/>
    </location>
</feature>
<name>W5LZ00_LEPOC</name>
<dbReference type="PRINTS" id="PR00138">
    <property type="entry name" value="MATRIXIN"/>
</dbReference>
<dbReference type="Gene3D" id="2.110.10.10">
    <property type="entry name" value="Hemopexin-like domain"/>
    <property type="match status" value="1"/>
</dbReference>
<dbReference type="CDD" id="cd04278">
    <property type="entry name" value="ZnMc_MMP"/>
    <property type="match status" value="1"/>
</dbReference>
<keyword evidence="5" id="KW-0645">Protease</keyword>
<keyword evidence="25" id="KW-1185">Reference proteome</keyword>
<accession>W5LZ00</accession>
<evidence type="ECO:0000313" key="24">
    <source>
        <dbReference type="Ensembl" id="ENSLOCP00000001357.1"/>
    </source>
</evidence>
<keyword evidence="9" id="KW-0378">Hydrolase</keyword>
<evidence type="ECO:0000256" key="3">
    <source>
        <dbReference type="ARBA" id="ARBA00022525"/>
    </source>
</evidence>
<dbReference type="GO" id="GO:0031012">
    <property type="term" value="C:extracellular matrix"/>
    <property type="evidence" value="ECO:0007669"/>
    <property type="project" value="InterPro"/>
</dbReference>